<dbReference type="PaxDb" id="4113-PGSC0003DMT400088307"/>
<dbReference type="AlphaFoldDB" id="M1DFN9"/>
<name>M1DFN9_SOLTU</name>
<sequence>MKTNKQPARFQPARTTGGTATREPAPQVAPVGDNNSNNSSSRRQQQQQQQQLQPVTTTASKWRGPPESTVTGEATSDQQSPARTASSQCCSTAFLFPVRETVTPTNSHEYEETS</sequence>
<keyword evidence="3" id="KW-1185">Reference proteome</keyword>
<dbReference type="Proteomes" id="UP000011115">
    <property type="component" value="Unassembled WGS sequence"/>
</dbReference>
<dbReference type="HOGENOM" id="CLU_2125473_0_0_1"/>
<feature type="compositionally biased region" description="Polar residues" evidence="1">
    <location>
        <begin position="68"/>
        <end position="88"/>
    </location>
</feature>
<feature type="compositionally biased region" description="Low complexity" evidence="1">
    <location>
        <begin position="34"/>
        <end position="51"/>
    </location>
</feature>
<feature type="region of interest" description="Disordered" evidence="1">
    <location>
        <begin position="1"/>
        <end position="88"/>
    </location>
</feature>
<evidence type="ECO:0000313" key="3">
    <source>
        <dbReference type="Proteomes" id="UP000011115"/>
    </source>
</evidence>
<reference evidence="2" key="2">
    <citation type="submission" date="2015-06" db="UniProtKB">
        <authorList>
            <consortium name="EnsemblPlants"/>
        </authorList>
    </citation>
    <scope>IDENTIFICATION</scope>
    <source>
        <strain evidence="2">DM1-3 516 R44</strain>
    </source>
</reference>
<evidence type="ECO:0000256" key="1">
    <source>
        <dbReference type="SAM" id="MobiDB-lite"/>
    </source>
</evidence>
<organism evidence="2 3">
    <name type="scientific">Solanum tuberosum</name>
    <name type="common">Potato</name>
    <dbReference type="NCBI Taxonomy" id="4113"/>
    <lineage>
        <taxon>Eukaryota</taxon>
        <taxon>Viridiplantae</taxon>
        <taxon>Streptophyta</taxon>
        <taxon>Embryophyta</taxon>
        <taxon>Tracheophyta</taxon>
        <taxon>Spermatophyta</taxon>
        <taxon>Magnoliopsida</taxon>
        <taxon>eudicotyledons</taxon>
        <taxon>Gunneridae</taxon>
        <taxon>Pentapetalae</taxon>
        <taxon>asterids</taxon>
        <taxon>lamiids</taxon>
        <taxon>Solanales</taxon>
        <taxon>Solanaceae</taxon>
        <taxon>Solanoideae</taxon>
        <taxon>Solaneae</taxon>
        <taxon>Solanum</taxon>
    </lineage>
</organism>
<dbReference type="InParanoid" id="M1DFN9"/>
<evidence type="ECO:0000313" key="2">
    <source>
        <dbReference type="EnsemblPlants" id="PGSC0003DMT400088307"/>
    </source>
</evidence>
<dbReference type="Gramene" id="PGSC0003DMT400088307">
    <property type="protein sequence ID" value="PGSC0003DMT400088307"/>
    <property type="gene ID" value="PGSC0003DMG400037878"/>
</dbReference>
<accession>M1DFN9</accession>
<protein>
    <submittedName>
        <fullName evidence="2">Uncharacterized protein</fullName>
    </submittedName>
</protein>
<reference evidence="3" key="1">
    <citation type="journal article" date="2011" name="Nature">
        <title>Genome sequence and analysis of the tuber crop potato.</title>
        <authorList>
            <consortium name="The Potato Genome Sequencing Consortium"/>
        </authorList>
    </citation>
    <scope>NUCLEOTIDE SEQUENCE [LARGE SCALE GENOMIC DNA]</scope>
    <source>
        <strain evidence="3">cv. DM1-3 516 R44</strain>
    </source>
</reference>
<proteinExistence type="predicted"/>
<dbReference type="EnsemblPlants" id="PGSC0003DMT400088307">
    <property type="protein sequence ID" value="PGSC0003DMT400088307"/>
    <property type="gene ID" value="PGSC0003DMG400037878"/>
</dbReference>